<dbReference type="AlphaFoldDB" id="A0A9N9N9L1"/>
<proteinExistence type="predicted"/>
<protein>
    <submittedName>
        <fullName evidence="1">18632_t:CDS:1</fullName>
    </submittedName>
</protein>
<gene>
    <name evidence="1" type="ORF">RFULGI_LOCUS11017</name>
</gene>
<comment type="caution">
    <text evidence="1">The sequence shown here is derived from an EMBL/GenBank/DDBJ whole genome shotgun (WGS) entry which is preliminary data.</text>
</comment>
<feature type="non-terminal residue" evidence="1">
    <location>
        <position position="1"/>
    </location>
</feature>
<dbReference type="Proteomes" id="UP000789396">
    <property type="component" value="Unassembled WGS sequence"/>
</dbReference>
<accession>A0A9N9N9L1</accession>
<evidence type="ECO:0000313" key="1">
    <source>
        <dbReference type="EMBL" id="CAG8713752.1"/>
    </source>
</evidence>
<evidence type="ECO:0000313" key="2">
    <source>
        <dbReference type="Proteomes" id="UP000789396"/>
    </source>
</evidence>
<name>A0A9N9N9L1_9GLOM</name>
<dbReference type="OrthoDB" id="2423777at2759"/>
<dbReference type="EMBL" id="CAJVPZ010022955">
    <property type="protein sequence ID" value="CAG8713752.1"/>
    <property type="molecule type" value="Genomic_DNA"/>
</dbReference>
<reference evidence="1" key="1">
    <citation type="submission" date="2021-06" db="EMBL/GenBank/DDBJ databases">
        <authorList>
            <person name="Kallberg Y."/>
            <person name="Tangrot J."/>
            <person name="Rosling A."/>
        </authorList>
    </citation>
    <scope>NUCLEOTIDE SEQUENCE</scope>
    <source>
        <strain evidence="1">IN212</strain>
    </source>
</reference>
<sequence length="133" mass="15425">DVFDDNEEPTNEEQIMLNDSINTTDLLSEVKAKIYTILCYYYPNPVLHGLVSALLDPRLKSLDFVKVTNKLAAERILRNLYDYEKLLENEENLSQLDYRQTTNENEFPSCIALANESLFFNDLGNIENIEEIK</sequence>
<organism evidence="1 2">
    <name type="scientific">Racocetra fulgida</name>
    <dbReference type="NCBI Taxonomy" id="60492"/>
    <lineage>
        <taxon>Eukaryota</taxon>
        <taxon>Fungi</taxon>
        <taxon>Fungi incertae sedis</taxon>
        <taxon>Mucoromycota</taxon>
        <taxon>Glomeromycotina</taxon>
        <taxon>Glomeromycetes</taxon>
        <taxon>Diversisporales</taxon>
        <taxon>Gigasporaceae</taxon>
        <taxon>Racocetra</taxon>
    </lineage>
</organism>
<feature type="non-terminal residue" evidence="1">
    <location>
        <position position="133"/>
    </location>
</feature>
<keyword evidence="2" id="KW-1185">Reference proteome</keyword>